<organism evidence="3 4">
    <name type="scientific">Modicisalibacter luteus</name>
    <dbReference type="NCBI Taxonomy" id="453962"/>
    <lineage>
        <taxon>Bacteria</taxon>
        <taxon>Pseudomonadati</taxon>
        <taxon>Pseudomonadota</taxon>
        <taxon>Gammaproteobacteria</taxon>
        <taxon>Oceanospirillales</taxon>
        <taxon>Halomonadaceae</taxon>
        <taxon>Modicisalibacter</taxon>
    </lineage>
</organism>
<evidence type="ECO:0000313" key="4">
    <source>
        <dbReference type="Proteomes" id="UP001595640"/>
    </source>
</evidence>
<dbReference type="Proteomes" id="UP001595640">
    <property type="component" value="Unassembled WGS sequence"/>
</dbReference>
<keyword evidence="2" id="KW-0732">Signal</keyword>
<evidence type="ECO:0008006" key="5">
    <source>
        <dbReference type="Google" id="ProtNLM"/>
    </source>
</evidence>
<keyword evidence="4" id="KW-1185">Reference proteome</keyword>
<dbReference type="RefSeq" id="WP_156817300.1">
    <property type="nucleotide sequence ID" value="NZ_BMXD01000007.1"/>
</dbReference>
<evidence type="ECO:0000256" key="2">
    <source>
        <dbReference type="SAM" id="SignalP"/>
    </source>
</evidence>
<name>A0ABV7LYK2_9GAMM</name>
<gene>
    <name evidence="3" type="ORF">ACFOEI_04210</name>
</gene>
<feature type="chain" id="PRO_5046320015" description="DUF4148 domain-containing protein" evidence="2">
    <location>
        <begin position="22"/>
        <end position="101"/>
    </location>
</feature>
<reference evidence="4" key="1">
    <citation type="journal article" date="2019" name="Int. J. Syst. Evol. Microbiol.">
        <title>The Global Catalogue of Microorganisms (GCM) 10K type strain sequencing project: providing services to taxonomists for standard genome sequencing and annotation.</title>
        <authorList>
            <consortium name="The Broad Institute Genomics Platform"/>
            <consortium name="The Broad Institute Genome Sequencing Center for Infectious Disease"/>
            <person name="Wu L."/>
            <person name="Ma J."/>
        </authorList>
    </citation>
    <scope>NUCLEOTIDE SEQUENCE [LARGE SCALE GENOMIC DNA]</scope>
    <source>
        <strain evidence="4">KCTC 12847</strain>
    </source>
</reference>
<comment type="caution">
    <text evidence="3">The sequence shown here is derived from an EMBL/GenBank/DDBJ whole genome shotgun (WGS) entry which is preliminary data.</text>
</comment>
<feature type="region of interest" description="Disordered" evidence="1">
    <location>
        <begin position="80"/>
        <end position="101"/>
    </location>
</feature>
<accession>A0ABV7LYK2</accession>
<feature type="compositionally biased region" description="Basic and acidic residues" evidence="1">
    <location>
        <begin position="88"/>
        <end position="101"/>
    </location>
</feature>
<feature type="signal peptide" evidence="2">
    <location>
        <begin position="1"/>
        <end position="21"/>
    </location>
</feature>
<sequence length="101" mass="11445">MKLSKVTVLVLSALLTTPALASDATDRAYRAMKQPLSQHLHQQGVRMGNEATVALARSENRLDDSDALIKARYTNQQPINQMAPYRPWQREKSSLARPRDW</sequence>
<proteinExistence type="predicted"/>
<dbReference type="EMBL" id="JBHRUH010000010">
    <property type="protein sequence ID" value="MFC3291270.1"/>
    <property type="molecule type" value="Genomic_DNA"/>
</dbReference>
<protein>
    <recommendedName>
        <fullName evidence="5">DUF4148 domain-containing protein</fullName>
    </recommendedName>
</protein>
<evidence type="ECO:0000313" key="3">
    <source>
        <dbReference type="EMBL" id="MFC3291270.1"/>
    </source>
</evidence>
<evidence type="ECO:0000256" key="1">
    <source>
        <dbReference type="SAM" id="MobiDB-lite"/>
    </source>
</evidence>